<accession>A0A6A6FR62</accession>
<reference evidence="1" key="1">
    <citation type="journal article" date="2020" name="Stud. Mycol.">
        <title>101 Dothideomycetes genomes: a test case for predicting lifestyles and emergence of pathogens.</title>
        <authorList>
            <person name="Haridas S."/>
            <person name="Albert R."/>
            <person name="Binder M."/>
            <person name="Bloem J."/>
            <person name="Labutti K."/>
            <person name="Salamov A."/>
            <person name="Andreopoulos B."/>
            <person name="Baker S."/>
            <person name="Barry K."/>
            <person name="Bills G."/>
            <person name="Bluhm B."/>
            <person name="Cannon C."/>
            <person name="Castanera R."/>
            <person name="Culley D."/>
            <person name="Daum C."/>
            <person name="Ezra D."/>
            <person name="Gonzalez J."/>
            <person name="Henrissat B."/>
            <person name="Kuo A."/>
            <person name="Liang C."/>
            <person name="Lipzen A."/>
            <person name="Lutzoni F."/>
            <person name="Magnuson J."/>
            <person name="Mondo S."/>
            <person name="Nolan M."/>
            <person name="Ohm R."/>
            <person name="Pangilinan J."/>
            <person name="Park H.-J."/>
            <person name="Ramirez L."/>
            <person name="Alfaro M."/>
            <person name="Sun H."/>
            <person name="Tritt A."/>
            <person name="Yoshinaga Y."/>
            <person name="Zwiers L.-H."/>
            <person name="Turgeon B."/>
            <person name="Goodwin S."/>
            <person name="Spatafora J."/>
            <person name="Crous P."/>
            <person name="Grigoriev I."/>
        </authorList>
    </citation>
    <scope>NUCLEOTIDE SEQUENCE</scope>
    <source>
        <strain evidence="1">SCOH1-5</strain>
    </source>
</reference>
<evidence type="ECO:0000313" key="1">
    <source>
        <dbReference type="EMBL" id="KAF2215943.1"/>
    </source>
</evidence>
<dbReference type="EMBL" id="ML992665">
    <property type="protein sequence ID" value="KAF2215943.1"/>
    <property type="molecule type" value="Genomic_DNA"/>
</dbReference>
<gene>
    <name evidence="1" type="ORF">CERZMDRAFT_90035</name>
</gene>
<dbReference type="AlphaFoldDB" id="A0A6A6FR62"/>
<name>A0A6A6FR62_9PEZI</name>
<keyword evidence="2" id="KW-1185">Reference proteome</keyword>
<protein>
    <submittedName>
        <fullName evidence="1">Uncharacterized protein</fullName>
    </submittedName>
</protein>
<proteinExistence type="predicted"/>
<dbReference type="Proteomes" id="UP000799539">
    <property type="component" value="Unassembled WGS sequence"/>
</dbReference>
<evidence type="ECO:0000313" key="2">
    <source>
        <dbReference type="Proteomes" id="UP000799539"/>
    </source>
</evidence>
<organism evidence="1 2">
    <name type="scientific">Cercospora zeae-maydis SCOH1-5</name>
    <dbReference type="NCBI Taxonomy" id="717836"/>
    <lineage>
        <taxon>Eukaryota</taxon>
        <taxon>Fungi</taxon>
        <taxon>Dikarya</taxon>
        <taxon>Ascomycota</taxon>
        <taxon>Pezizomycotina</taxon>
        <taxon>Dothideomycetes</taxon>
        <taxon>Dothideomycetidae</taxon>
        <taxon>Mycosphaerellales</taxon>
        <taxon>Mycosphaerellaceae</taxon>
        <taxon>Cercospora</taxon>
    </lineage>
</organism>
<dbReference type="OrthoDB" id="10558123at2759"/>
<sequence>MMPAIVDTSLPDIHESTSTGAMMEFLGGHVDASLPFAHDALTSQIPFQKLTPGEEVDWAVLNNGVITPEEMDEILNTTAAPGMENIGDVDMSWLTPDVTDTTDDNIQATQDLVMDDFNFEDMIFDMPIDEGFDEAM</sequence>